<comment type="caution">
    <text evidence="2">The sequence shown here is derived from an EMBL/GenBank/DDBJ whole genome shotgun (WGS) entry which is preliminary data.</text>
</comment>
<dbReference type="Proteomes" id="UP000615446">
    <property type="component" value="Unassembled WGS sequence"/>
</dbReference>
<dbReference type="AlphaFoldDB" id="A0A8H3R4U1"/>
<dbReference type="InterPro" id="IPR001245">
    <property type="entry name" value="Ser-Thr/Tyr_kinase_cat_dom"/>
</dbReference>
<reference evidence="2" key="1">
    <citation type="submission" date="2019-10" db="EMBL/GenBank/DDBJ databases">
        <title>Conservation and host-specific expression of non-tandemly repeated heterogenous ribosome RNA gene in arbuscular mycorrhizal fungi.</title>
        <authorList>
            <person name="Maeda T."/>
            <person name="Kobayashi Y."/>
            <person name="Nakagawa T."/>
            <person name="Ezawa T."/>
            <person name="Yamaguchi K."/>
            <person name="Bino T."/>
            <person name="Nishimoto Y."/>
            <person name="Shigenobu S."/>
            <person name="Kawaguchi M."/>
        </authorList>
    </citation>
    <scope>NUCLEOTIDE SEQUENCE</scope>
    <source>
        <strain evidence="2">HR1</strain>
    </source>
</reference>
<proteinExistence type="predicted"/>
<dbReference type="SUPFAM" id="SSF56112">
    <property type="entry name" value="Protein kinase-like (PK-like)"/>
    <property type="match status" value="1"/>
</dbReference>
<sequence length="159" mass="18948">MWEFTSGIPPFIDRAHNHQLSYSICNDERPEIIRNTPKCYVDLMKRCWDTNPSNRPTITELEHEISEWIRCINKFYETNKDENHIYRVYDVNDKLYDDMLEFVKANKEQTNMEFVKANKEQTNISTIVQTHSQAYHTSRNITEFIVKEDSECLGYIIGD</sequence>
<protein>
    <submittedName>
        <fullName evidence="2">Kinase-like domain-containing protein</fullName>
    </submittedName>
</protein>
<dbReference type="Pfam" id="PF07714">
    <property type="entry name" value="PK_Tyr_Ser-Thr"/>
    <property type="match status" value="1"/>
</dbReference>
<evidence type="ECO:0000259" key="1">
    <source>
        <dbReference type="Pfam" id="PF07714"/>
    </source>
</evidence>
<keyword evidence="2" id="KW-0418">Kinase</keyword>
<dbReference type="Gene3D" id="1.10.510.10">
    <property type="entry name" value="Transferase(Phosphotransferase) domain 1"/>
    <property type="match status" value="1"/>
</dbReference>
<dbReference type="GO" id="GO:0004672">
    <property type="term" value="F:protein kinase activity"/>
    <property type="evidence" value="ECO:0007669"/>
    <property type="project" value="InterPro"/>
</dbReference>
<dbReference type="OrthoDB" id="3205772at2759"/>
<accession>A0A8H3R4U1</accession>
<gene>
    <name evidence="2" type="ORF">RCL2_002978800</name>
</gene>
<organism evidence="2 3">
    <name type="scientific">Rhizophagus clarus</name>
    <dbReference type="NCBI Taxonomy" id="94130"/>
    <lineage>
        <taxon>Eukaryota</taxon>
        <taxon>Fungi</taxon>
        <taxon>Fungi incertae sedis</taxon>
        <taxon>Mucoromycota</taxon>
        <taxon>Glomeromycotina</taxon>
        <taxon>Glomeromycetes</taxon>
        <taxon>Glomerales</taxon>
        <taxon>Glomeraceae</taxon>
        <taxon>Rhizophagus</taxon>
    </lineage>
</organism>
<keyword evidence="2" id="KW-0808">Transferase</keyword>
<dbReference type="InterPro" id="IPR011009">
    <property type="entry name" value="Kinase-like_dom_sf"/>
</dbReference>
<dbReference type="EMBL" id="BLAL01000324">
    <property type="protein sequence ID" value="GET03447.1"/>
    <property type="molecule type" value="Genomic_DNA"/>
</dbReference>
<feature type="domain" description="Serine-threonine/tyrosine-protein kinase catalytic" evidence="1">
    <location>
        <begin position="1"/>
        <end position="64"/>
    </location>
</feature>
<evidence type="ECO:0000313" key="3">
    <source>
        <dbReference type="Proteomes" id="UP000615446"/>
    </source>
</evidence>
<evidence type="ECO:0000313" key="2">
    <source>
        <dbReference type="EMBL" id="GET03447.1"/>
    </source>
</evidence>
<name>A0A8H3R4U1_9GLOM</name>